<dbReference type="AlphaFoldDB" id="A0A382TSL7"/>
<dbReference type="EMBL" id="UINC01138808">
    <property type="protein sequence ID" value="SVD24983.1"/>
    <property type="molecule type" value="Genomic_DNA"/>
</dbReference>
<accession>A0A382TSL7</accession>
<feature type="non-terminal residue" evidence="1">
    <location>
        <position position="1"/>
    </location>
</feature>
<sequence>VDSIHIVIDAPENRLVLLIEKFYANLKFEFQLYGNGSLFPENRNKNAIGQVTTKL</sequence>
<proteinExistence type="predicted"/>
<name>A0A382TSL7_9ZZZZ</name>
<organism evidence="1">
    <name type="scientific">marine metagenome</name>
    <dbReference type="NCBI Taxonomy" id="408172"/>
    <lineage>
        <taxon>unclassified sequences</taxon>
        <taxon>metagenomes</taxon>
        <taxon>ecological metagenomes</taxon>
    </lineage>
</organism>
<evidence type="ECO:0000313" key="1">
    <source>
        <dbReference type="EMBL" id="SVD24983.1"/>
    </source>
</evidence>
<reference evidence="1" key="1">
    <citation type="submission" date="2018-05" db="EMBL/GenBank/DDBJ databases">
        <authorList>
            <person name="Lanie J.A."/>
            <person name="Ng W.-L."/>
            <person name="Kazmierczak K.M."/>
            <person name="Andrzejewski T.M."/>
            <person name="Davidsen T.M."/>
            <person name="Wayne K.J."/>
            <person name="Tettelin H."/>
            <person name="Glass J.I."/>
            <person name="Rusch D."/>
            <person name="Podicherti R."/>
            <person name="Tsui H.-C.T."/>
            <person name="Winkler M.E."/>
        </authorList>
    </citation>
    <scope>NUCLEOTIDE SEQUENCE</scope>
</reference>
<protein>
    <submittedName>
        <fullName evidence="1">Uncharacterized protein</fullName>
    </submittedName>
</protein>
<gene>
    <name evidence="1" type="ORF">METZ01_LOCUS377837</name>
</gene>